<feature type="active site" evidence="7">
    <location>
        <position position="66"/>
    </location>
</feature>
<dbReference type="GO" id="GO:0140824">
    <property type="term" value="F:thioredoxin-dependent peroxiredoxin activity"/>
    <property type="evidence" value="ECO:0007669"/>
    <property type="project" value="UniProtKB-EC"/>
</dbReference>
<dbReference type="PROSITE" id="PS51355">
    <property type="entry name" value="GLUTATHIONE_PEROXID_3"/>
    <property type="match status" value="1"/>
</dbReference>
<dbReference type="EMBL" id="HG937691">
    <property type="protein sequence ID" value="CDP33207.1"/>
    <property type="molecule type" value="Genomic_DNA"/>
</dbReference>
<comment type="similarity">
    <text evidence="1 8">Belongs to the glutathione peroxidase family.</text>
</comment>
<dbReference type="CDD" id="cd00340">
    <property type="entry name" value="GSH_Peroxidase"/>
    <property type="match status" value="1"/>
</dbReference>
<evidence type="ECO:0000256" key="2">
    <source>
        <dbReference type="ARBA" id="ARBA00022559"/>
    </source>
</evidence>
<evidence type="ECO:0000256" key="3">
    <source>
        <dbReference type="ARBA" id="ARBA00022862"/>
    </source>
</evidence>
<reference evidence="9" key="2">
    <citation type="submission" date="2014-06" db="EMBL/GenBank/DDBJ databases">
        <title>The complete genome of Blastobotrys (Arxula) adeninivorans LS3 - a yeast of biotechnological interest.</title>
        <authorList>
            <person name="Kunze G."/>
            <person name="Gaillardin C."/>
            <person name="Czernicka M."/>
            <person name="Durrens P."/>
            <person name="Martin T."/>
            <person name="Boer E."/>
            <person name="Gabaldon T."/>
            <person name="Cruz J."/>
            <person name="Talla E."/>
            <person name="Marck C."/>
            <person name="Goffeau A."/>
            <person name="Barbe V."/>
            <person name="Baret P."/>
            <person name="Baronian K."/>
            <person name="Beier S."/>
            <person name="Bleykasten C."/>
            <person name="Bode R."/>
            <person name="Casaregola S."/>
            <person name="Despons L."/>
            <person name="Fairhead C."/>
            <person name="Giersberg M."/>
            <person name="Gierski P."/>
            <person name="Hahnel U."/>
            <person name="Hartmann A."/>
            <person name="Jankowska D."/>
            <person name="Jubin C."/>
            <person name="Jung P."/>
            <person name="Lafontaine I."/>
            <person name="Leh-Louis V."/>
            <person name="Lemaire M."/>
            <person name="Marcet-Houben M."/>
            <person name="Mascher M."/>
            <person name="Morel G."/>
            <person name="Richard G.-F."/>
            <person name="Riechen J."/>
            <person name="Sacerdot C."/>
            <person name="Sarkar A."/>
            <person name="Savel G."/>
            <person name="Schacherer J."/>
            <person name="Sherman D."/>
            <person name="Straub M.-L."/>
            <person name="Stein N."/>
            <person name="Thierry A."/>
            <person name="Trautwein-Schult A."/>
            <person name="Westhof E."/>
            <person name="Worch S."/>
            <person name="Dujon B."/>
            <person name="Souciet J.-L."/>
            <person name="Wincker P."/>
            <person name="Scholz U."/>
            <person name="Neuveglise N."/>
        </authorList>
    </citation>
    <scope>NUCLEOTIDE SEQUENCE</scope>
    <source>
        <strain evidence="9">LS3</strain>
    </source>
</reference>
<dbReference type="PRINTS" id="PR01011">
    <property type="entry name" value="GLUTPROXDASE"/>
</dbReference>
<keyword evidence="3" id="KW-0049">Antioxidant</keyword>
<dbReference type="PhylomeDB" id="A0A060T2X0"/>
<proteinExistence type="inferred from homology"/>
<dbReference type="Pfam" id="PF00255">
    <property type="entry name" value="GSHPx"/>
    <property type="match status" value="1"/>
</dbReference>
<accession>A0A060T2X0</accession>
<reference evidence="9" key="1">
    <citation type="submission" date="2014-02" db="EMBL/GenBank/DDBJ databases">
        <authorList>
            <person name="Genoscope - CEA"/>
        </authorList>
    </citation>
    <scope>NUCLEOTIDE SEQUENCE</scope>
    <source>
        <strain evidence="9">LS3</strain>
    </source>
</reference>
<dbReference type="PROSITE" id="PS00763">
    <property type="entry name" value="GLUTATHIONE_PEROXID_2"/>
    <property type="match status" value="1"/>
</dbReference>
<dbReference type="InterPro" id="IPR029760">
    <property type="entry name" value="GPX_CS"/>
</dbReference>
<dbReference type="PANTHER" id="PTHR11592:SF78">
    <property type="entry name" value="GLUTATHIONE PEROXIDASE"/>
    <property type="match status" value="1"/>
</dbReference>
<dbReference type="SUPFAM" id="SSF52833">
    <property type="entry name" value="Thioredoxin-like"/>
    <property type="match status" value="1"/>
</dbReference>
<evidence type="ECO:0000256" key="6">
    <source>
        <dbReference type="ARBA" id="ARBA00049091"/>
    </source>
</evidence>
<dbReference type="InterPro" id="IPR036249">
    <property type="entry name" value="Thioredoxin-like_sf"/>
</dbReference>
<evidence type="ECO:0000256" key="8">
    <source>
        <dbReference type="RuleBase" id="RU000499"/>
    </source>
</evidence>
<dbReference type="PANTHER" id="PTHR11592">
    <property type="entry name" value="GLUTATHIONE PEROXIDASE"/>
    <property type="match status" value="1"/>
</dbReference>
<dbReference type="PROSITE" id="PS00460">
    <property type="entry name" value="GLUTATHIONE_PEROXID_1"/>
    <property type="match status" value="1"/>
</dbReference>
<dbReference type="FunFam" id="3.40.30.10:FF:000010">
    <property type="entry name" value="Glutathione peroxidase"/>
    <property type="match status" value="1"/>
</dbReference>
<keyword evidence="5" id="KW-0676">Redox-active center</keyword>
<dbReference type="AlphaFoldDB" id="A0A060T2X0"/>
<dbReference type="InterPro" id="IPR000889">
    <property type="entry name" value="Glutathione_peroxidase"/>
</dbReference>
<keyword evidence="4 8" id="KW-0560">Oxidoreductase</keyword>
<protein>
    <recommendedName>
        <fullName evidence="8">Glutathione peroxidase</fullName>
    </recommendedName>
</protein>
<evidence type="ECO:0000256" key="4">
    <source>
        <dbReference type="ARBA" id="ARBA00023002"/>
    </source>
</evidence>
<gene>
    <name evidence="9" type="ORF">GNLVRS02_ARAD1A04114g</name>
</gene>
<dbReference type="PIRSF" id="PIRSF000303">
    <property type="entry name" value="Glutathion_perox"/>
    <property type="match status" value="1"/>
</dbReference>
<evidence type="ECO:0000256" key="1">
    <source>
        <dbReference type="ARBA" id="ARBA00006926"/>
    </source>
</evidence>
<dbReference type="InterPro" id="IPR029759">
    <property type="entry name" value="GPX_AS"/>
</dbReference>
<dbReference type="GO" id="GO:0034599">
    <property type="term" value="P:cellular response to oxidative stress"/>
    <property type="evidence" value="ECO:0007669"/>
    <property type="project" value="TreeGrafter"/>
</dbReference>
<evidence type="ECO:0000313" key="9">
    <source>
        <dbReference type="EMBL" id="CDP33207.1"/>
    </source>
</evidence>
<organism evidence="9">
    <name type="scientific">Blastobotrys adeninivorans</name>
    <name type="common">Yeast</name>
    <name type="synonym">Arxula adeninivorans</name>
    <dbReference type="NCBI Taxonomy" id="409370"/>
    <lineage>
        <taxon>Eukaryota</taxon>
        <taxon>Fungi</taxon>
        <taxon>Dikarya</taxon>
        <taxon>Ascomycota</taxon>
        <taxon>Saccharomycotina</taxon>
        <taxon>Dipodascomycetes</taxon>
        <taxon>Dipodascales</taxon>
        <taxon>Trichomonascaceae</taxon>
        <taxon>Blastobotrys</taxon>
    </lineage>
</organism>
<comment type="catalytic activity">
    <reaction evidence="6">
        <text>a hydroperoxide + [thioredoxin]-dithiol = an alcohol + [thioredoxin]-disulfide + H2O</text>
        <dbReference type="Rhea" id="RHEA:62620"/>
        <dbReference type="Rhea" id="RHEA-COMP:10698"/>
        <dbReference type="Rhea" id="RHEA-COMP:10700"/>
        <dbReference type="ChEBI" id="CHEBI:15377"/>
        <dbReference type="ChEBI" id="CHEBI:29950"/>
        <dbReference type="ChEBI" id="CHEBI:30879"/>
        <dbReference type="ChEBI" id="CHEBI:35924"/>
        <dbReference type="ChEBI" id="CHEBI:50058"/>
        <dbReference type="EC" id="1.11.1.24"/>
    </reaction>
</comment>
<keyword evidence="2 8" id="KW-0575">Peroxidase</keyword>
<evidence type="ECO:0000256" key="5">
    <source>
        <dbReference type="ARBA" id="ARBA00023284"/>
    </source>
</evidence>
<name>A0A060T2X0_BLAAD</name>
<dbReference type="Gene3D" id="3.40.30.10">
    <property type="entry name" value="Glutaredoxin"/>
    <property type="match status" value="1"/>
</dbReference>
<sequence>MLHLYLRTKAPQLVKPALFSSKCFFSSMSKATSFYDLAPADKKGEAFSFEQLKGKVVLIVNVASKCGFTPQYKGLEALYKKYHDQGFEIIGFPSNQFGGQEPGTDEEITQFCELNYGVTFPVLKKIDVNGSNEDPVYKFLKSQKSGLLGFKGIKWNFEKFLIDREGNVVNRWASTTSPSSIDSHVAELLSKQPQPKA</sequence>
<evidence type="ECO:0000256" key="7">
    <source>
        <dbReference type="PIRSR" id="PIRSR000303-1"/>
    </source>
</evidence>